<accession>E0N9G7</accession>
<sequence length="52" mass="5747">MLNLTFSDDIGGRLKALASTKLKIETANRQSSSNRVRTAYTLHVGFEVSFDS</sequence>
<dbReference type="Proteomes" id="UP000005526">
    <property type="component" value="Unassembled WGS sequence"/>
</dbReference>
<name>E0N9G7_NEIM3</name>
<reference evidence="1 2" key="1">
    <citation type="submission" date="2010-07" db="EMBL/GenBank/DDBJ databases">
        <authorList>
            <person name="Muzny D."/>
            <person name="Qin X."/>
            <person name="Deng J."/>
            <person name="Jiang H."/>
            <person name="Liu Y."/>
            <person name="Qu J."/>
            <person name="Song X.-Z."/>
            <person name="Zhang L."/>
            <person name="Thornton R."/>
            <person name="Coyle M."/>
            <person name="Francisco L."/>
            <person name="Jackson L."/>
            <person name="Javaid M."/>
            <person name="Korchina V."/>
            <person name="Kovar C."/>
            <person name="Mata R."/>
            <person name="Mathew T."/>
            <person name="Ngo R."/>
            <person name="Nguyen L."/>
            <person name="Nguyen N."/>
            <person name="Okwuonu G."/>
            <person name="Ongeri F."/>
            <person name="Pham C."/>
            <person name="Simmons D."/>
            <person name="Wilczek-Boney K."/>
            <person name="Hale W."/>
            <person name="Jakkamsetti A."/>
            <person name="Pham P."/>
            <person name="Ruth R."/>
            <person name="San Lucas F."/>
            <person name="Warren J."/>
            <person name="Zhang J."/>
            <person name="Zhao Z."/>
            <person name="Zhou C."/>
            <person name="Zhu D."/>
            <person name="Lee S."/>
            <person name="Bess C."/>
            <person name="Blankenburg K."/>
            <person name="Forbes L."/>
            <person name="Fu Q."/>
            <person name="Gubbala S."/>
            <person name="Hirani K."/>
            <person name="Jayaseelan J.C."/>
            <person name="Lara F."/>
            <person name="Munidasa M."/>
            <person name="Palculict T."/>
            <person name="Patil S."/>
            <person name="Pu L.-L."/>
            <person name="Saada N."/>
            <person name="Tang L."/>
            <person name="Weissenberger G."/>
            <person name="Zhu Y."/>
            <person name="Hemphill L."/>
            <person name="Shang Y."/>
            <person name="Youmans B."/>
            <person name="Ayvaz T."/>
            <person name="Ross M."/>
            <person name="Santibanez J."/>
            <person name="Aqrawi P."/>
            <person name="Gross S."/>
            <person name="Joshi V."/>
            <person name="Fowler G."/>
            <person name="Nazareth L."/>
            <person name="Reid J."/>
            <person name="Worley K."/>
            <person name="Petrosino J."/>
            <person name="Highlander S."/>
            <person name="Gibbs R."/>
        </authorList>
    </citation>
    <scope>NUCLEOTIDE SEQUENCE [LARGE SCALE GENOMIC DNA]</scope>
    <source>
        <strain evidence="1 2">ATCC 13091</strain>
    </source>
</reference>
<dbReference type="EMBL" id="AEEF01000059">
    <property type="protein sequence ID" value="EFM04338.1"/>
    <property type="molecule type" value="Genomic_DNA"/>
</dbReference>
<dbReference type="HOGENOM" id="CLU_3236443_0_0_4"/>
<proteinExistence type="predicted"/>
<organism evidence="1 2">
    <name type="scientific">Neisseria meningitidis serogroup B (strain ATCC 13091 / M2091)</name>
    <dbReference type="NCBI Taxonomy" id="862513"/>
    <lineage>
        <taxon>Bacteria</taxon>
        <taxon>Pseudomonadati</taxon>
        <taxon>Pseudomonadota</taxon>
        <taxon>Betaproteobacteria</taxon>
        <taxon>Neisseriales</taxon>
        <taxon>Neisseriaceae</taxon>
        <taxon>Neisseria</taxon>
    </lineage>
</organism>
<evidence type="ECO:0000313" key="2">
    <source>
        <dbReference type="Proteomes" id="UP000005526"/>
    </source>
</evidence>
<evidence type="ECO:0000313" key="1">
    <source>
        <dbReference type="EMBL" id="EFM04338.1"/>
    </source>
</evidence>
<gene>
    <name evidence="1" type="ORF">HMPREF0602_1147</name>
</gene>
<dbReference type="AlphaFoldDB" id="E0N9G7"/>
<protein>
    <submittedName>
        <fullName evidence="1">Uncharacterized protein</fullName>
    </submittedName>
</protein>
<comment type="caution">
    <text evidence="1">The sequence shown here is derived from an EMBL/GenBank/DDBJ whole genome shotgun (WGS) entry which is preliminary data.</text>
</comment>